<keyword evidence="6" id="KW-0503">Monooxygenase</keyword>
<gene>
    <name evidence="7" type="ORF">PG996_014428</name>
</gene>
<dbReference type="InterPro" id="IPR036396">
    <property type="entry name" value="Cyt_P450_sf"/>
</dbReference>
<keyword evidence="8" id="KW-1185">Reference proteome</keyword>
<evidence type="ECO:0000313" key="7">
    <source>
        <dbReference type="EMBL" id="KAK8046364.1"/>
    </source>
</evidence>
<keyword evidence="4" id="KW-0479">Metal-binding</keyword>
<evidence type="ECO:0000256" key="5">
    <source>
        <dbReference type="ARBA" id="ARBA00023004"/>
    </source>
</evidence>
<dbReference type="PRINTS" id="PR00465">
    <property type="entry name" value="EP450IV"/>
</dbReference>
<evidence type="ECO:0000256" key="1">
    <source>
        <dbReference type="ARBA" id="ARBA00001971"/>
    </source>
</evidence>
<comment type="similarity">
    <text evidence="2">Belongs to the cytochrome P450 family.</text>
</comment>
<keyword evidence="5" id="KW-0408">Iron</keyword>
<dbReference type="InterPro" id="IPR050121">
    <property type="entry name" value="Cytochrome_P450_monoxygenase"/>
</dbReference>
<evidence type="ECO:0000256" key="6">
    <source>
        <dbReference type="ARBA" id="ARBA00023033"/>
    </source>
</evidence>
<protein>
    <recommendedName>
        <fullName evidence="9">Cytochrome P450</fullName>
    </recommendedName>
</protein>
<sequence length="518" mass="58233">MVFSSPISLFAEWTLLFLLLLSLKRRYLSSLRDIPGPFFASFTGLWQIFRIIKGDEHVAMIKLHREHGPFVRVSEKEVSVGDPDAAREVLQAHLRKVSSTVFFLVYPLTPEREAHTEFYSVFSLPDYNYVNQMSECDPKEVIRRSRNVNAGYALSNVIRSEPEVDALVQLLEQRLDECISQPQKQASAVVDLNHWITYFTFDVLGEVTFSKPFGFLAAGRDIRDTVANSRYLVAYLAFVGRYPALHHATLGNPLLSRLGIQPTSHIYDTVEAAMADRSHNPHVRRDMMAQWEGVREAHPDRMEEGEIGNAALANVGAGGDTTSATIQACLHYVINTGNGGLLRRLREEMDGAQSRGELSETISFAETQRLPFLQACIKETYRCHPAFGTAYSRMVPPEGFTVGGRTFTSGTVLSVNSWVINTSRSVFGADADTFNPDRWLDPEEVKRMAPYLMHWGTGYNQCPGRNLANLETCKVVAQLVRDYDIEPTQPGGSFTFKNRLLCLADPHFCRLKRRGKVG</sequence>
<dbReference type="InterPro" id="IPR002403">
    <property type="entry name" value="Cyt_P450_E_grp-IV"/>
</dbReference>
<dbReference type="Pfam" id="PF00067">
    <property type="entry name" value="p450"/>
    <property type="match status" value="1"/>
</dbReference>
<dbReference type="Gene3D" id="1.10.630.10">
    <property type="entry name" value="Cytochrome P450"/>
    <property type="match status" value="1"/>
</dbReference>
<dbReference type="PANTHER" id="PTHR24305:SF232">
    <property type="entry name" value="P450, PUTATIVE (EUROFUNG)-RELATED"/>
    <property type="match status" value="1"/>
</dbReference>
<evidence type="ECO:0000313" key="8">
    <source>
        <dbReference type="Proteomes" id="UP001446871"/>
    </source>
</evidence>
<comment type="cofactor">
    <cofactor evidence="1">
        <name>heme</name>
        <dbReference type="ChEBI" id="CHEBI:30413"/>
    </cofactor>
</comment>
<dbReference type="InterPro" id="IPR001128">
    <property type="entry name" value="Cyt_P450"/>
</dbReference>
<dbReference type="SUPFAM" id="SSF48264">
    <property type="entry name" value="Cytochrome P450"/>
    <property type="match status" value="1"/>
</dbReference>
<dbReference type="Proteomes" id="UP001446871">
    <property type="component" value="Unassembled WGS sequence"/>
</dbReference>
<organism evidence="7 8">
    <name type="scientific">Apiospora saccharicola</name>
    <dbReference type="NCBI Taxonomy" id="335842"/>
    <lineage>
        <taxon>Eukaryota</taxon>
        <taxon>Fungi</taxon>
        <taxon>Dikarya</taxon>
        <taxon>Ascomycota</taxon>
        <taxon>Pezizomycotina</taxon>
        <taxon>Sordariomycetes</taxon>
        <taxon>Xylariomycetidae</taxon>
        <taxon>Amphisphaeriales</taxon>
        <taxon>Apiosporaceae</taxon>
        <taxon>Apiospora</taxon>
    </lineage>
</organism>
<evidence type="ECO:0000256" key="4">
    <source>
        <dbReference type="ARBA" id="ARBA00022723"/>
    </source>
</evidence>
<keyword evidence="3" id="KW-0349">Heme</keyword>
<dbReference type="CDD" id="cd11060">
    <property type="entry name" value="CYP57A1-like"/>
    <property type="match status" value="1"/>
</dbReference>
<comment type="caution">
    <text evidence="7">The sequence shown here is derived from an EMBL/GenBank/DDBJ whole genome shotgun (WGS) entry which is preliminary data.</text>
</comment>
<keyword evidence="6" id="KW-0560">Oxidoreductase</keyword>
<dbReference type="PRINTS" id="PR00385">
    <property type="entry name" value="P450"/>
</dbReference>
<evidence type="ECO:0000256" key="2">
    <source>
        <dbReference type="ARBA" id="ARBA00010617"/>
    </source>
</evidence>
<accession>A0ABR1TIB0</accession>
<dbReference type="EMBL" id="JAQQWM010000009">
    <property type="protein sequence ID" value="KAK8046364.1"/>
    <property type="molecule type" value="Genomic_DNA"/>
</dbReference>
<name>A0ABR1TIB0_9PEZI</name>
<dbReference type="PANTHER" id="PTHR24305">
    <property type="entry name" value="CYTOCHROME P450"/>
    <property type="match status" value="1"/>
</dbReference>
<reference evidence="7 8" key="1">
    <citation type="submission" date="2023-01" db="EMBL/GenBank/DDBJ databases">
        <title>Analysis of 21 Apiospora genomes using comparative genomics revels a genus with tremendous synthesis potential of carbohydrate active enzymes and secondary metabolites.</title>
        <authorList>
            <person name="Sorensen T."/>
        </authorList>
    </citation>
    <scope>NUCLEOTIDE SEQUENCE [LARGE SCALE GENOMIC DNA]</scope>
    <source>
        <strain evidence="7 8">CBS 83171</strain>
    </source>
</reference>
<proteinExistence type="inferred from homology"/>
<evidence type="ECO:0000256" key="3">
    <source>
        <dbReference type="ARBA" id="ARBA00022617"/>
    </source>
</evidence>
<evidence type="ECO:0008006" key="9">
    <source>
        <dbReference type="Google" id="ProtNLM"/>
    </source>
</evidence>